<keyword evidence="8" id="KW-1185">Reference proteome</keyword>
<dbReference type="CDD" id="cd16018">
    <property type="entry name" value="Enpp"/>
    <property type="match status" value="1"/>
</dbReference>
<dbReference type="InterPro" id="IPR017850">
    <property type="entry name" value="Alkaline_phosphatase_core_sf"/>
</dbReference>
<dbReference type="Gene3D" id="2.40.128.200">
    <property type="match status" value="1"/>
</dbReference>
<dbReference type="EMBL" id="BAET01000019">
    <property type="protein sequence ID" value="GAB55965.1"/>
    <property type="molecule type" value="Genomic_DNA"/>
</dbReference>
<gene>
    <name evidence="7" type="ORF">GPUN_1849</name>
</gene>
<feature type="chain" id="PRO_5003598767" evidence="5">
    <location>
        <begin position="32"/>
        <end position="505"/>
    </location>
</feature>
<feature type="domain" description="C-type lysozyme inhibitor" evidence="6">
    <location>
        <begin position="437"/>
        <end position="496"/>
    </location>
</feature>
<evidence type="ECO:0000256" key="4">
    <source>
        <dbReference type="ARBA" id="ARBA00023288"/>
    </source>
</evidence>
<dbReference type="eggNOG" id="COG1524">
    <property type="taxonomic scope" value="Bacteria"/>
</dbReference>
<organism evidence="7 8">
    <name type="scientific">Glaciecola punicea ACAM 611</name>
    <dbReference type="NCBI Taxonomy" id="1121923"/>
    <lineage>
        <taxon>Bacteria</taxon>
        <taxon>Pseudomonadati</taxon>
        <taxon>Pseudomonadota</taxon>
        <taxon>Gammaproteobacteria</taxon>
        <taxon>Alteromonadales</taxon>
        <taxon>Alteromonadaceae</taxon>
        <taxon>Glaciecola</taxon>
    </lineage>
</organism>
<comment type="caution">
    <text evidence="7">The sequence shown here is derived from an EMBL/GenBank/DDBJ whole genome shotgun (WGS) entry which is preliminary data.</text>
</comment>
<dbReference type="PANTHER" id="PTHR10151:SF120">
    <property type="entry name" value="BIS(5'-ADENOSYL)-TRIPHOSPHATASE"/>
    <property type="match status" value="1"/>
</dbReference>
<keyword evidence="2" id="KW-0472">Membrane</keyword>
<dbReference type="PANTHER" id="PTHR10151">
    <property type="entry name" value="ECTONUCLEOTIDE PYROPHOSPHATASE/PHOSPHODIESTERASE"/>
    <property type="match status" value="1"/>
</dbReference>
<dbReference type="Proteomes" id="UP000053586">
    <property type="component" value="Unassembled WGS sequence"/>
</dbReference>
<dbReference type="AlphaFoldDB" id="H5TCD8"/>
<evidence type="ECO:0000313" key="8">
    <source>
        <dbReference type="Proteomes" id="UP000053586"/>
    </source>
</evidence>
<dbReference type="OrthoDB" id="9771966at2"/>
<dbReference type="Pfam" id="PF09864">
    <property type="entry name" value="MliC"/>
    <property type="match status" value="1"/>
</dbReference>
<dbReference type="GO" id="GO:0016787">
    <property type="term" value="F:hydrolase activity"/>
    <property type="evidence" value="ECO:0007669"/>
    <property type="project" value="UniProtKB-ARBA"/>
</dbReference>
<dbReference type="InterPro" id="IPR002591">
    <property type="entry name" value="Phosphodiest/P_Trfase"/>
</dbReference>
<name>H5TCD8_9ALTE</name>
<sequence>MSKMKRSFWLIITGSLLGVLAGCTHSDPTLAATPKSTFETKAAPPLLLISIDGLRHDYLEKTELPNLTRLANGGLRADSLQHVFPTKTFVTHYSLVTGLHADGTGVVSNNMWDPERKTRFSLRNADAVSDGRWYDGEPIWNTLEKTGKQAATYFWPGSEADIGGMRPTIWMPYDGDASYNERVEQVLAWLDLPGEERPEFITLYFSAVDSAGHEHGPDHPEVISALKEVDTALGLLIEGIEQRSLLNSMHILITSDHGMETVNKNRYVLLDELIDVRKINISDWSPVAQIWATDDGLTVDEIYTALNNAHPNLQVYKKADVPARYHFNKHKRIADVIAEVDLGWMMSSKARFDLMKPDSLGGMHGWDPAWHSMQGIFIAHGPAFAPGARMPAVRSIDLYSLMSELMDLVPAVNDGSLSAFAPVIYNAEPAAIRSSNWRCDNTRLVLREGQSLASLEHNGRVFSLPLTPSASGVRYEDTSVLFWSKGDETQVEIDGEILSNCHNVS</sequence>
<keyword evidence="1 5" id="KW-0732">Signal</keyword>
<evidence type="ECO:0000256" key="2">
    <source>
        <dbReference type="ARBA" id="ARBA00023136"/>
    </source>
</evidence>
<dbReference type="Gene3D" id="3.40.720.10">
    <property type="entry name" value="Alkaline Phosphatase, subunit A"/>
    <property type="match status" value="1"/>
</dbReference>
<dbReference type="SUPFAM" id="SSF141488">
    <property type="entry name" value="YdhA-like"/>
    <property type="match status" value="1"/>
</dbReference>
<dbReference type="Gene3D" id="3.30.1360.180">
    <property type="match status" value="1"/>
</dbReference>
<evidence type="ECO:0000256" key="5">
    <source>
        <dbReference type="SAM" id="SignalP"/>
    </source>
</evidence>
<dbReference type="InterPro" id="IPR036328">
    <property type="entry name" value="MliC_sf"/>
</dbReference>
<keyword evidence="3" id="KW-0564">Palmitate</keyword>
<accession>H5TCD8</accession>
<dbReference type="STRING" id="56804.BAE46_06725"/>
<dbReference type="PROSITE" id="PS51257">
    <property type="entry name" value="PROKAR_LIPOPROTEIN"/>
    <property type="match status" value="1"/>
</dbReference>
<protein>
    <submittedName>
        <fullName evidence="7">Ectonucleotide pyrophosphatase/phosphodiesterase family member 1/3</fullName>
    </submittedName>
</protein>
<dbReference type="InterPro" id="IPR018660">
    <property type="entry name" value="MliC"/>
</dbReference>
<reference evidence="7 8" key="1">
    <citation type="journal article" date="2012" name="J. Bacteriol.">
        <title>Genome sequence of proteorhodopsin-containing sea ice bacterium Glaciecola punicea ACAM 611T.</title>
        <authorList>
            <person name="Qin Q.-L."/>
            <person name="Xie B.-B."/>
            <person name="Shu Y.-L."/>
            <person name="Rong J.-C."/>
            <person name="Zhao D.-L."/>
            <person name="Zhang X.-Y."/>
            <person name="Chen X.-L."/>
            <person name="Zhou B.-C."/>
            <person name="Zhanga Y.-Z."/>
        </authorList>
    </citation>
    <scope>NUCLEOTIDE SEQUENCE [LARGE SCALE GENOMIC DNA]</scope>
    <source>
        <strain evidence="7 8">ACAM 611</strain>
    </source>
</reference>
<dbReference type="SUPFAM" id="SSF53649">
    <property type="entry name" value="Alkaline phosphatase-like"/>
    <property type="match status" value="1"/>
</dbReference>
<dbReference type="Pfam" id="PF01663">
    <property type="entry name" value="Phosphodiest"/>
    <property type="match status" value="1"/>
</dbReference>
<evidence type="ECO:0000259" key="6">
    <source>
        <dbReference type="Pfam" id="PF09864"/>
    </source>
</evidence>
<dbReference type="RefSeq" id="WP_006005600.1">
    <property type="nucleotide sequence ID" value="NZ_BAET01000019.1"/>
</dbReference>
<reference evidence="7 8" key="2">
    <citation type="journal article" date="2017" name="Antonie Van Leeuwenhoek">
        <title>Rhizobium rhizosphaerae sp. nov., a novel species isolated from rice rhizosphere.</title>
        <authorList>
            <person name="Zhao J.J."/>
            <person name="Zhang J."/>
            <person name="Zhang R.J."/>
            <person name="Zhang C.W."/>
            <person name="Yin H.Q."/>
            <person name="Zhang X.X."/>
        </authorList>
    </citation>
    <scope>NUCLEOTIDE SEQUENCE [LARGE SCALE GENOMIC DNA]</scope>
    <source>
        <strain evidence="7 8">ACAM 611</strain>
    </source>
</reference>
<evidence type="ECO:0000313" key="7">
    <source>
        <dbReference type="EMBL" id="GAB55965.1"/>
    </source>
</evidence>
<evidence type="ECO:0000256" key="1">
    <source>
        <dbReference type="ARBA" id="ARBA00022729"/>
    </source>
</evidence>
<proteinExistence type="predicted"/>
<feature type="signal peptide" evidence="5">
    <location>
        <begin position="1"/>
        <end position="31"/>
    </location>
</feature>
<evidence type="ECO:0000256" key="3">
    <source>
        <dbReference type="ARBA" id="ARBA00023139"/>
    </source>
</evidence>
<keyword evidence="4" id="KW-0449">Lipoprotein</keyword>